<evidence type="ECO:0000313" key="2">
    <source>
        <dbReference type="EMBL" id="QEH97417.1"/>
    </source>
</evidence>
<evidence type="ECO:0000256" key="1">
    <source>
        <dbReference type="SAM" id="MobiDB-lite"/>
    </source>
</evidence>
<reference evidence="2 3" key="1">
    <citation type="submission" date="2019-08" db="EMBL/GenBank/DDBJ databases">
        <title>Gluconobacter frateurii HD924 genome.</title>
        <authorList>
            <person name="Liu Y."/>
            <person name="Zhang P."/>
        </authorList>
    </citation>
    <scope>NUCLEOTIDE SEQUENCE [LARGE SCALE GENOMIC DNA]</scope>
    <source>
        <strain evidence="2 3">HD924</strain>
    </source>
</reference>
<dbReference type="EMBL" id="CP043043">
    <property type="protein sequence ID" value="QEH97417.1"/>
    <property type="molecule type" value="Genomic_DNA"/>
</dbReference>
<gene>
    <name evidence="2" type="ORF">FXF46_15000</name>
</gene>
<organism evidence="2 3">
    <name type="scientific">Gluconobacter thailandicus</name>
    <dbReference type="NCBI Taxonomy" id="257438"/>
    <lineage>
        <taxon>Bacteria</taxon>
        <taxon>Pseudomonadati</taxon>
        <taxon>Pseudomonadota</taxon>
        <taxon>Alphaproteobacteria</taxon>
        <taxon>Acetobacterales</taxon>
        <taxon>Acetobacteraceae</taxon>
        <taxon>Gluconobacter</taxon>
    </lineage>
</organism>
<name>A0AAP9EVB3_GLUTH</name>
<protein>
    <submittedName>
        <fullName evidence="2">Porin</fullName>
    </submittedName>
</protein>
<sequence length="562" mass="60068">MKFNFSGLRTHFRDRFILWNGHCMGRFSLRQIALLGCAFTLGSLTVLPATAHADDYTELLDILRAKGSLTRGEYSSLLAHHLRRSHSENSGNQDSSSPRRNRYRRYNPTQYDGSLEPPDVTTIAASQAARRAAQEAAASARDARSMLAQARTSYDPDSVVRVKPYVAGKGVTVQAGQIEINLSGFINGFYTYNSPGGGRPVAGGISTGSSGFDSSSVRNGLLPGGLILKLNTVQDGIKLGAVFGMYPGLNNADVGALNANSGGSPVGLGTAGVDFRQVYMTAGTDRLGTIKIGRDIALFASDAILNDATLLSVGSTGSNANPANTSLGRIGVGYVYTDWLPQITYISPKWHGLQGSLGIMTPLDQFNFAGNGLSATTTQHSSPMVQGKVTYDTTIAGFTTRFWTSFLTQHVQNLTSSTLGTDSRKGATVAAGDVGVKLSRGPFEGVAYYYYGNGLGTTGLLFDGISQNGRKRNSEGYYVQASYKILPRLKLVGSYGVSNLYQAAGEDNPSLVRRNESEVGAVYYTLTDWMFLVGEYAHTESAAHGPNRESDHTMSAGAMITF</sequence>
<dbReference type="SUPFAM" id="SSF56935">
    <property type="entry name" value="Porins"/>
    <property type="match status" value="1"/>
</dbReference>
<dbReference type="AlphaFoldDB" id="A0AAP9EVB3"/>
<feature type="region of interest" description="Disordered" evidence="1">
    <location>
        <begin position="81"/>
        <end position="119"/>
    </location>
</feature>
<accession>A0AAP9EVB3</accession>
<dbReference type="Proteomes" id="UP000323560">
    <property type="component" value="Chromosome"/>
</dbReference>
<evidence type="ECO:0000313" key="3">
    <source>
        <dbReference type="Proteomes" id="UP000323560"/>
    </source>
</evidence>
<dbReference type="KEGG" id="gti:FXF46_15000"/>
<proteinExistence type="predicted"/>